<organism evidence="2 3">
    <name type="scientific">Trichogramma kaykai</name>
    <dbReference type="NCBI Taxonomy" id="54128"/>
    <lineage>
        <taxon>Eukaryota</taxon>
        <taxon>Metazoa</taxon>
        <taxon>Ecdysozoa</taxon>
        <taxon>Arthropoda</taxon>
        <taxon>Hexapoda</taxon>
        <taxon>Insecta</taxon>
        <taxon>Pterygota</taxon>
        <taxon>Neoptera</taxon>
        <taxon>Endopterygota</taxon>
        <taxon>Hymenoptera</taxon>
        <taxon>Apocrita</taxon>
        <taxon>Proctotrupomorpha</taxon>
        <taxon>Chalcidoidea</taxon>
        <taxon>Trichogrammatidae</taxon>
        <taxon>Trichogramma</taxon>
    </lineage>
</organism>
<gene>
    <name evidence="2" type="ORF">TKK_008466</name>
</gene>
<keyword evidence="3" id="KW-1185">Reference proteome</keyword>
<dbReference type="AlphaFoldDB" id="A0ABD2WXL4"/>
<evidence type="ECO:0000313" key="3">
    <source>
        <dbReference type="Proteomes" id="UP001627154"/>
    </source>
</evidence>
<dbReference type="Proteomes" id="UP001627154">
    <property type="component" value="Unassembled WGS sequence"/>
</dbReference>
<dbReference type="EMBL" id="JBJJXI010000061">
    <property type="protein sequence ID" value="KAL3397705.1"/>
    <property type="molecule type" value="Genomic_DNA"/>
</dbReference>
<sequence>MTWLMATIANSIITVIIILISWTAIVIEIAIVIFVINFVSKISKFKTTANIVTRLLTPSATCFIYVIYRNDFWPFRPILIAFG</sequence>
<evidence type="ECO:0000313" key="2">
    <source>
        <dbReference type="EMBL" id="KAL3397705.1"/>
    </source>
</evidence>
<reference evidence="2 3" key="1">
    <citation type="journal article" date="2024" name="bioRxiv">
        <title>A reference genome for Trichogramma kaykai: A tiny desert-dwelling parasitoid wasp with competing sex-ratio distorters.</title>
        <authorList>
            <person name="Culotta J."/>
            <person name="Lindsey A.R."/>
        </authorList>
    </citation>
    <scope>NUCLEOTIDE SEQUENCE [LARGE SCALE GENOMIC DNA]</scope>
    <source>
        <strain evidence="2 3">KSX58</strain>
    </source>
</reference>
<keyword evidence="1" id="KW-0472">Membrane</keyword>
<protein>
    <submittedName>
        <fullName evidence="2">Uncharacterized protein</fullName>
    </submittedName>
</protein>
<feature type="transmembrane region" description="Helical" evidence="1">
    <location>
        <begin position="12"/>
        <end position="39"/>
    </location>
</feature>
<evidence type="ECO:0000256" key="1">
    <source>
        <dbReference type="SAM" id="Phobius"/>
    </source>
</evidence>
<comment type="caution">
    <text evidence="2">The sequence shown here is derived from an EMBL/GenBank/DDBJ whole genome shotgun (WGS) entry which is preliminary data.</text>
</comment>
<keyword evidence="1" id="KW-1133">Transmembrane helix</keyword>
<accession>A0ABD2WXL4</accession>
<name>A0ABD2WXL4_9HYME</name>
<proteinExistence type="predicted"/>
<keyword evidence="1" id="KW-0812">Transmembrane</keyword>
<feature type="transmembrane region" description="Helical" evidence="1">
    <location>
        <begin position="51"/>
        <end position="68"/>
    </location>
</feature>